<proteinExistence type="predicted"/>
<dbReference type="PANTHER" id="PTHR30038:SF7">
    <property type="entry name" value="TUNGSTEN-CONTAINING GLYCERALDEHYDE-3-PHOSPHATE:FERREDOXIN OXIDOREDUCTASE"/>
    <property type="match status" value="1"/>
</dbReference>
<dbReference type="PANTHER" id="PTHR30038">
    <property type="entry name" value="ALDEHYDE FERREDOXIN OXIDOREDUCTASE"/>
    <property type="match status" value="1"/>
</dbReference>
<sequence length="446" mass="50068">MMGSKNLKAVAVRGTKGLKIADPEEFMVLWRQFYEYYTKGEGRYFIASISEGTGVGATMDYYRDRDLAVWGNYDSFVVPPLKKDEQMESFEKYLVGGMGCSFCPAQCHQMYDVDGVRGGIHCGGYAGFHWVVKNKDLKVWWRLNQLCQRYGMDLYSTAGMTAWLMDLYENGIITAADTDGVPMEWGSEEACRTVIEKIARKEGFGELLVDGIVPAAHRIGRSSIQRAVQFRNQIPFPGFAPIGGTVGLQLMGGTSEVWVHPTAADIHSFYAWLAPRLGVSEQEAENIVNEKASDFAERTTGDRDSWREDGWEHYADYGIVNETAISACDISGHCDWLSDRCPHLYAWWSPEENAQAISAATGTNCTTEMLVDAHRRRRLLELAYHQLCVRAFGEQEEIALKMLVPRPDGHFKGATIDIEKALQVLSRYCELMGVDPATKLPLRSEL</sequence>
<dbReference type="Pfam" id="PF01314">
    <property type="entry name" value="AFOR_C"/>
    <property type="match status" value="1"/>
</dbReference>
<dbReference type="GO" id="GO:0051536">
    <property type="term" value="F:iron-sulfur cluster binding"/>
    <property type="evidence" value="ECO:0007669"/>
    <property type="project" value="InterPro"/>
</dbReference>
<dbReference type="InterPro" id="IPR036021">
    <property type="entry name" value="Tungsten_al_ferr_oxy-like_C"/>
</dbReference>
<evidence type="ECO:0000259" key="1">
    <source>
        <dbReference type="Pfam" id="PF01314"/>
    </source>
</evidence>
<dbReference type="InterPro" id="IPR051919">
    <property type="entry name" value="W-dependent_AOR"/>
</dbReference>
<organism evidence="2">
    <name type="scientific">marine sediment metagenome</name>
    <dbReference type="NCBI Taxonomy" id="412755"/>
    <lineage>
        <taxon>unclassified sequences</taxon>
        <taxon>metagenomes</taxon>
        <taxon>ecological metagenomes</taxon>
    </lineage>
</organism>
<dbReference type="GO" id="GO:0009055">
    <property type="term" value="F:electron transfer activity"/>
    <property type="evidence" value="ECO:0007669"/>
    <property type="project" value="InterPro"/>
</dbReference>
<accession>X0SEH5</accession>
<dbReference type="InterPro" id="IPR013984">
    <property type="entry name" value="Ald_Fedxn_OxRdtase_dom2"/>
</dbReference>
<dbReference type="SUPFAM" id="SSF48310">
    <property type="entry name" value="Aldehyde ferredoxin oxidoreductase, C-terminal domains"/>
    <property type="match status" value="1"/>
</dbReference>
<comment type="caution">
    <text evidence="2">The sequence shown here is derived from an EMBL/GenBank/DDBJ whole genome shotgun (WGS) entry which is preliminary data.</text>
</comment>
<name>X0SEH5_9ZZZZ</name>
<reference evidence="2" key="1">
    <citation type="journal article" date="2014" name="Front. Microbiol.">
        <title>High frequency of phylogenetically diverse reductive dehalogenase-homologous genes in deep subseafloor sedimentary metagenomes.</title>
        <authorList>
            <person name="Kawai M."/>
            <person name="Futagami T."/>
            <person name="Toyoda A."/>
            <person name="Takaki Y."/>
            <person name="Nishi S."/>
            <person name="Hori S."/>
            <person name="Arai W."/>
            <person name="Tsubouchi T."/>
            <person name="Morono Y."/>
            <person name="Uchiyama I."/>
            <person name="Ito T."/>
            <person name="Fujiyama A."/>
            <person name="Inagaki F."/>
            <person name="Takami H."/>
        </authorList>
    </citation>
    <scope>NUCLEOTIDE SEQUENCE</scope>
    <source>
        <strain evidence="2">Expedition CK06-06</strain>
    </source>
</reference>
<gene>
    <name evidence="2" type="ORF">S01H1_01348</name>
</gene>
<feature type="non-terminal residue" evidence="2">
    <location>
        <position position="446"/>
    </location>
</feature>
<dbReference type="GO" id="GO:0016625">
    <property type="term" value="F:oxidoreductase activity, acting on the aldehyde or oxo group of donors, iron-sulfur protein as acceptor"/>
    <property type="evidence" value="ECO:0007669"/>
    <property type="project" value="InterPro"/>
</dbReference>
<dbReference type="EMBL" id="BARS01000573">
    <property type="protein sequence ID" value="GAF79414.1"/>
    <property type="molecule type" value="Genomic_DNA"/>
</dbReference>
<dbReference type="InterPro" id="IPR001203">
    <property type="entry name" value="OxRdtase_Ald_Fedxn_C"/>
</dbReference>
<protein>
    <recommendedName>
        <fullName evidence="1">Aldehyde ferredoxin oxidoreductase C-terminal domain-containing protein</fullName>
    </recommendedName>
</protein>
<feature type="domain" description="Aldehyde ferredoxin oxidoreductase C-terminal" evidence="1">
    <location>
        <begin position="58"/>
        <end position="439"/>
    </location>
</feature>
<dbReference type="Gene3D" id="1.10.599.10">
    <property type="entry name" value="Aldehyde Ferredoxin Oxidoreductase Protein, subunit A, domain 3"/>
    <property type="match status" value="1"/>
</dbReference>
<dbReference type="InterPro" id="IPR013985">
    <property type="entry name" value="Ald_Fedxn_OxRdtase_dom3"/>
</dbReference>
<dbReference type="Gene3D" id="1.10.569.10">
    <property type="entry name" value="Aldehyde Ferredoxin Oxidoreductase Protein, subunit A, domain 2"/>
    <property type="match status" value="1"/>
</dbReference>
<evidence type="ECO:0000313" key="2">
    <source>
        <dbReference type="EMBL" id="GAF79414.1"/>
    </source>
</evidence>
<dbReference type="AlphaFoldDB" id="X0SEH5"/>